<dbReference type="Pfam" id="PF06297">
    <property type="entry name" value="PET"/>
    <property type="match status" value="1"/>
</dbReference>
<keyword evidence="1" id="KW-0677">Repeat</keyword>
<protein>
    <recommendedName>
        <fullName evidence="2">PET domain-containing protein</fullName>
    </recommendedName>
</protein>
<dbReference type="InterPro" id="IPR047120">
    <property type="entry name" value="Pk/Esn/Tes"/>
</dbReference>
<dbReference type="PANTHER" id="PTHR24211:SF22">
    <property type="entry name" value="TESTIN"/>
    <property type="match status" value="1"/>
</dbReference>
<gene>
    <name evidence="3" type="ORF">TGEB3V08_LOCUS4648</name>
</gene>
<dbReference type="EMBL" id="OE840622">
    <property type="protein sequence ID" value="CAD7591684.1"/>
    <property type="molecule type" value="Genomic_DNA"/>
</dbReference>
<accession>A0A7R9JWK2</accession>
<evidence type="ECO:0000256" key="1">
    <source>
        <dbReference type="ARBA" id="ARBA00022737"/>
    </source>
</evidence>
<name>A0A7R9JWK2_TIMGE</name>
<evidence type="ECO:0000259" key="2">
    <source>
        <dbReference type="PROSITE" id="PS51303"/>
    </source>
</evidence>
<dbReference type="InterPro" id="IPR010442">
    <property type="entry name" value="PET_domain"/>
</dbReference>
<dbReference type="PANTHER" id="PTHR24211">
    <property type="entry name" value="LIM DOMAIN-CONTAINING PROTEIN"/>
    <property type="match status" value="1"/>
</dbReference>
<dbReference type="PROSITE" id="PS51303">
    <property type="entry name" value="PET"/>
    <property type="match status" value="1"/>
</dbReference>
<dbReference type="GO" id="GO:0008270">
    <property type="term" value="F:zinc ion binding"/>
    <property type="evidence" value="ECO:0007669"/>
    <property type="project" value="InterPro"/>
</dbReference>
<organism evidence="3">
    <name type="scientific">Timema genevievae</name>
    <name type="common">Walking stick</name>
    <dbReference type="NCBI Taxonomy" id="629358"/>
    <lineage>
        <taxon>Eukaryota</taxon>
        <taxon>Metazoa</taxon>
        <taxon>Ecdysozoa</taxon>
        <taxon>Arthropoda</taxon>
        <taxon>Hexapoda</taxon>
        <taxon>Insecta</taxon>
        <taxon>Pterygota</taxon>
        <taxon>Neoptera</taxon>
        <taxon>Polyneoptera</taxon>
        <taxon>Phasmatodea</taxon>
        <taxon>Timematodea</taxon>
        <taxon>Timematoidea</taxon>
        <taxon>Timematidae</taxon>
        <taxon>Timema</taxon>
    </lineage>
</organism>
<sequence>MPKVKKLCRNCKCKKEDHDVKDDDGYEQFHILLGTKKIKIKAVLKIRIAEVEKVLSKEAVQNTGGVPFDWVPPNVPEDVVAEYMRHIPVDKLPISGSEGAVYRRQQLERQVPLHDLDASKCDNLSQEEIEGGVVMDVGLRDDVFYSSWSVGNVASPIMAGRVDGGGLGDG</sequence>
<reference evidence="3" key="1">
    <citation type="submission" date="2020-11" db="EMBL/GenBank/DDBJ databases">
        <authorList>
            <person name="Tran Van P."/>
        </authorList>
    </citation>
    <scope>NUCLEOTIDE SEQUENCE</scope>
</reference>
<evidence type="ECO:0000313" key="3">
    <source>
        <dbReference type="EMBL" id="CAD7591684.1"/>
    </source>
</evidence>
<proteinExistence type="predicted"/>
<feature type="domain" description="PET" evidence="2">
    <location>
        <begin position="49"/>
        <end position="160"/>
    </location>
</feature>
<dbReference type="AlphaFoldDB" id="A0A7R9JWK2"/>